<gene>
    <name evidence="3" type="ORF">EZ242_10330</name>
</gene>
<feature type="chain" id="PRO_5021461336" evidence="2">
    <location>
        <begin position="26"/>
        <end position="322"/>
    </location>
</feature>
<dbReference type="SUPFAM" id="SSF53850">
    <property type="entry name" value="Periplasmic binding protein-like II"/>
    <property type="match status" value="1"/>
</dbReference>
<comment type="similarity">
    <text evidence="1">Belongs to the UPF0065 (bug) family.</text>
</comment>
<keyword evidence="4" id="KW-1185">Reference proteome</keyword>
<name>A0A4Z0BJQ6_9BURK</name>
<dbReference type="PANTHER" id="PTHR42928:SF5">
    <property type="entry name" value="BLR1237 PROTEIN"/>
    <property type="match status" value="1"/>
</dbReference>
<dbReference type="RefSeq" id="WP_135285088.1">
    <property type="nucleotide sequence ID" value="NZ_SMLL01000004.1"/>
</dbReference>
<dbReference type="Proteomes" id="UP000297564">
    <property type="component" value="Unassembled WGS sequence"/>
</dbReference>
<dbReference type="InterPro" id="IPR042100">
    <property type="entry name" value="Bug_dom1"/>
</dbReference>
<organism evidence="3 4">
    <name type="scientific">Ramlibacter rhizophilus</name>
    <dbReference type="NCBI Taxonomy" id="1781167"/>
    <lineage>
        <taxon>Bacteria</taxon>
        <taxon>Pseudomonadati</taxon>
        <taxon>Pseudomonadota</taxon>
        <taxon>Betaproteobacteria</taxon>
        <taxon>Burkholderiales</taxon>
        <taxon>Comamonadaceae</taxon>
        <taxon>Ramlibacter</taxon>
    </lineage>
</organism>
<evidence type="ECO:0000313" key="4">
    <source>
        <dbReference type="Proteomes" id="UP000297564"/>
    </source>
</evidence>
<sequence>MKLARHPLKLVLAAAFSVTAAGAFAQADYPSRSVKIVVPFAAGGPADNYARFIGQRLSSELKQPFVVENKPGAGAVIGTEAVAKSPADGYTLLMMSNTHTVNETLLPNKPFKLMDDFVGIAPVNYSDLMLVVHPSVKAKTLPELIALAKAQPGKLNYASSGTGTPYHMAGELFKHMAGVNLTHVPYKGSSGARTDVVGGQVDMMFDAVTTMAPMAKEGKVRGLATTGLTRSSPDMPTVAETVPKYEATIWLGLMAPKGTPPEVVNKLNAAVRRIVADPEVKSAWAKQGAVPMSMSVPEFTKHLNEDIAKWAEIVKVSGAKPE</sequence>
<dbReference type="InterPro" id="IPR005064">
    <property type="entry name" value="BUG"/>
</dbReference>
<dbReference type="PANTHER" id="PTHR42928">
    <property type="entry name" value="TRICARBOXYLATE-BINDING PROTEIN"/>
    <property type="match status" value="1"/>
</dbReference>
<dbReference type="Gene3D" id="3.40.190.150">
    <property type="entry name" value="Bordetella uptake gene, domain 1"/>
    <property type="match status" value="1"/>
</dbReference>
<dbReference type="PIRSF" id="PIRSF017082">
    <property type="entry name" value="YflP"/>
    <property type="match status" value="1"/>
</dbReference>
<accession>A0A4Z0BJQ6</accession>
<dbReference type="CDD" id="cd13578">
    <property type="entry name" value="PBP2_Bug27"/>
    <property type="match status" value="1"/>
</dbReference>
<comment type="caution">
    <text evidence="3">The sequence shown here is derived from an EMBL/GenBank/DDBJ whole genome shotgun (WGS) entry which is preliminary data.</text>
</comment>
<keyword evidence="2" id="KW-0732">Signal</keyword>
<evidence type="ECO:0000313" key="3">
    <source>
        <dbReference type="EMBL" id="TFY99545.1"/>
    </source>
</evidence>
<reference evidence="3 4" key="1">
    <citation type="submission" date="2019-03" db="EMBL/GenBank/DDBJ databases">
        <title>Ramlibacter rhizophilus CCTCC AB2015357, whole genome shotgun sequence.</title>
        <authorList>
            <person name="Zhang X."/>
            <person name="Feng G."/>
            <person name="Zhu H."/>
        </authorList>
    </citation>
    <scope>NUCLEOTIDE SEQUENCE [LARGE SCALE GENOMIC DNA]</scope>
    <source>
        <strain evidence="3 4">CCTCC AB2015357</strain>
    </source>
</reference>
<protein>
    <submittedName>
        <fullName evidence="3">Tripartite tricarboxylate transporter substrate binding protein</fullName>
    </submittedName>
</protein>
<dbReference type="EMBL" id="SMLL01000004">
    <property type="protein sequence ID" value="TFY99545.1"/>
    <property type="molecule type" value="Genomic_DNA"/>
</dbReference>
<dbReference type="Gene3D" id="3.40.190.10">
    <property type="entry name" value="Periplasmic binding protein-like II"/>
    <property type="match status" value="1"/>
</dbReference>
<evidence type="ECO:0000256" key="1">
    <source>
        <dbReference type="ARBA" id="ARBA00006987"/>
    </source>
</evidence>
<dbReference type="OrthoDB" id="8678477at2"/>
<proteinExistence type="inferred from homology"/>
<evidence type="ECO:0000256" key="2">
    <source>
        <dbReference type="SAM" id="SignalP"/>
    </source>
</evidence>
<dbReference type="Pfam" id="PF03401">
    <property type="entry name" value="TctC"/>
    <property type="match status" value="1"/>
</dbReference>
<dbReference type="AlphaFoldDB" id="A0A4Z0BJQ6"/>
<feature type="signal peptide" evidence="2">
    <location>
        <begin position="1"/>
        <end position="25"/>
    </location>
</feature>